<name>A0ABN9TRH6_9DINO</name>
<protein>
    <recommendedName>
        <fullName evidence="4">Hexosyltransferase</fullName>
    </recommendedName>
</protein>
<feature type="chain" id="PRO_5046695739" description="Hexosyltransferase" evidence="1">
    <location>
        <begin position="22"/>
        <end position="414"/>
    </location>
</feature>
<feature type="signal peptide" evidence="1">
    <location>
        <begin position="1"/>
        <end position="21"/>
    </location>
</feature>
<keyword evidence="1" id="KW-0732">Signal</keyword>
<organism evidence="2 3">
    <name type="scientific">Prorocentrum cordatum</name>
    <dbReference type="NCBI Taxonomy" id="2364126"/>
    <lineage>
        <taxon>Eukaryota</taxon>
        <taxon>Sar</taxon>
        <taxon>Alveolata</taxon>
        <taxon>Dinophyceae</taxon>
        <taxon>Prorocentrales</taxon>
        <taxon>Prorocentraceae</taxon>
        <taxon>Prorocentrum</taxon>
    </lineage>
</organism>
<evidence type="ECO:0008006" key="4">
    <source>
        <dbReference type="Google" id="ProtNLM"/>
    </source>
</evidence>
<reference evidence="2" key="1">
    <citation type="submission" date="2023-10" db="EMBL/GenBank/DDBJ databases">
        <authorList>
            <person name="Chen Y."/>
            <person name="Shah S."/>
            <person name="Dougan E. K."/>
            <person name="Thang M."/>
            <person name="Chan C."/>
        </authorList>
    </citation>
    <scope>NUCLEOTIDE SEQUENCE [LARGE SCALE GENOMIC DNA]</scope>
</reference>
<dbReference type="Proteomes" id="UP001189429">
    <property type="component" value="Unassembled WGS sequence"/>
</dbReference>
<evidence type="ECO:0000313" key="2">
    <source>
        <dbReference type="EMBL" id="CAK0848710.1"/>
    </source>
</evidence>
<sequence>MARDGLLIAAMALTRLAGAGAEGLRQSHEVYHAQQHALEAKLRLKMTEAESLLKAGADKQRAGLISSLEMEAAQEEISELRDQIQRMQHKPKDKDRLSVLAVIAHHVPAKAGGEARRNAALKETLKAMQEWPLTKMTTYVLTNKLVANAHVNDMVTGQILVSSDEPVCSETWKHKFCVPWEAIRALRSASAGGEPTTKLGFELVGEPKFDFYVYTESDIIIPEPTFHFWHSHVDALYKRGYLLLPMRAEDKLLTNDVIAVDCFDAECVNKTEVLKDDDKESMKLYKTSRDRHYLRPYNPYSGCFLMNKDQFTDFLHSPMWDYHKVWENKFSPWGVRETAASGLLWAPGFGKDAGLTHLKMKVWHQIPMNGVGRGDPKARIDPSRFHRVDEYKDKVTECLAGTLKCGKLGSLSLV</sequence>
<comment type="caution">
    <text evidence="2">The sequence shown here is derived from an EMBL/GenBank/DDBJ whole genome shotgun (WGS) entry which is preliminary data.</text>
</comment>
<evidence type="ECO:0000313" key="3">
    <source>
        <dbReference type="Proteomes" id="UP001189429"/>
    </source>
</evidence>
<proteinExistence type="predicted"/>
<keyword evidence="3" id="KW-1185">Reference proteome</keyword>
<dbReference type="EMBL" id="CAUYUJ010015003">
    <property type="protein sequence ID" value="CAK0848710.1"/>
    <property type="molecule type" value="Genomic_DNA"/>
</dbReference>
<accession>A0ABN9TRH6</accession>
<gene>
    <name evidence="2" type="ORF">PCOR1329_LOCUS41599</name>
</gene>
<evidence type="ECO:0000256" key="1">
    <source>
        <dbReference type="SAM" id="SignalP"/>
    </source>
</evidence>